<dbReference type="PANTHER" id="PTHR46320">
    <property type="entry name" value="GLYCEROPHOSPHODIESTER PHOSPHODIESTERASE 1"/>
    <property type="match status" value="1"/>
</dbReference>
<dbReference type="PANTHER" id="PTHR46320:SF1">
    <property type="entry name" value="GLYCEROPHOSPHODIESTER PHOSPHODIESTERASE 1"/>
    <property type="match status" value="1"/>
</dbReference>
<name>A0ABV8PWI3_9BACT</name>
<dbReference type="InterPro" id="IPR026444">
    <property type="entry name" value="Secre_tail"/>
</dbReference>
<dbReference type="InterPro" id="IPR017946">
    <property type="entry name" value="PLC-like_Pdiesterase_TIM-brl"/>
</dbReference>
<dbReference type="NCBIfam" id="TIGR04183">
    <property type="entry name" value="Por_Secre_tail"/>
    <property type="match status" value="1"/>
</dbReference>
<dbReference type="InterPro" id="IPR011047">
    <property type="entry name" value="Quinoprotein_ADH-like_sf"/>
</dbReference>
<feature type="domain" description="Secretion system C-terminal sorting" evidence="3">
    <location>
        <begin position="806"/>
        <end position="878"/>
    </location>
</feature>
<evidence type="ECO:0000313" key="4">
    <source>
        <dbReference type="EMBL" id="MFC4231503.1"/>
    </source>
</evidence>
<dbReference type="SUPFAM" id="SSF51695">
    <property type="entry name" value="PLC-like phosphodiesterases"/>
    <property type="match status" value="1"/>
</dbReference>
<sequence>MKKIIVFSYFLTATILCNAQINTKDPRYSTWKNGIYLNQRQKEVMGYLSSWNPNDPLNGGEKRVIVSAHRGLWGVNSGGENPWRDDGNYYRAENTVGSFFQTFKLNDRKGVEMVEMDIRLTKDQVPILMHDETVGRILDPNFDPIPHKAASNYNNFKVNSKSWNTILNRFYDTRQKANVWLNGGVEPIKKTNEGTGSNNAVVSLLALAECIMYEYAASANRVGLLDYPIDCYPILALDIKDPTALAACIRVLDRAQSETVTAFHININWRSWVIFKINALDMLDGKERNNNIFNFKRFEKISGIANSDMTRYNIVPYFFSRAAEYFNIEACVAAMIKKPWFLTMEVHVKEGSLLDKKPECRYFEINQLARTYKNLKLGIQHALPTAYYPPGDIPIGRNFAGNGACCFPYSTYYANFNIKPENATKLDKDCAEYKTRSDRNDLRWNRDFLEANILNVRQNNGWAFRWITTDEPTEWFSYLGANYGIKPTISDNTSSILEPSSNYLDSSTNINTTTNLARNVDSLNGNIYDIAGDSDINYLPVISCTVRTLPYSTKKFTSNIFDNPYFIGLDGSVNTLDSNHAKISLGGKAIDIAVEEDGTPWHIGVDNKVYMLDSSNNWQNIPGLAQKIAIGGSTEESADYVNDRQKIAIIGIDNNIYTFNTATGLWDLTATTNAKELSIDRYGDIWFIDMNNKIWHFDGDTLINTRGIGTKISCSLDGAVATIGSDNNIWGYNRTTDRWQRVFTTDGTFTDLTLISTINAYAIKANGEIWTISDSCSTNSGTFSNDNAIASTNTNFDELNASKISIFPNPAHNKVTVQLPVGMEEATVTIFSDLGATVAIDNGTGLLRQISIASKPSGTYLVRVTTKKGNSTTQKLLIQ</sequence>
<feature type="chain" id="PRO_5046791720" evidence="1">
    <location>
        <begin position="20"/>
        <end position="879"/>
    </location>
</feature>
<comment type="caution">
    <text evidence="4">The sequence shown here is derived from an EMBL/GenBank/DDBJ whole genome shotgun (WGS) entry which is preliminary data.</text>
</comment>
<protein>
    <submittedName>
        <fullName evidence="4">Glycerophosphodiester phosphodiesterase family protein</fullName>
    </submittedName>
</protein>
<evidence type="ECO:0000259" key="2">
    <source>
        <dbReference type="Pfam" id="PF03009"/>
    </source>
</evidence>
<feature type="signal peptide" evidence="1">
    <location>
        <begin position="1"/>
        <end position="19"/>
    </location>
</feature>
<gene>
    <name evidence="4" type="ORF">ACFOW1_06365</name>
</gene>
<proteinExistence type="predicted"/>
<dbReference type="Proteomes" id="UP001595906">
    <property type="component" value="Unassembled WGS sequence"/>
</dbReference>
<dbReference type="Gene3D" id="3.20.20.190">
    <property type="entry name" value="Phosphatidylinositol (PI) phosphodiesterase"/>
    <property type="match status" value="1"/>
</dbReference>
<organism evidence="4 5">
    <name type="scientific">Parasediminibacterium paludis</name>
    <dbReference type="NCBI Taxonomy" id="908966"/>
    <lineage>
        <taxon>Bacteria</taxon>
        <taxon>Pseudomonadati</taxon>
        <taxon>Bacteroidota</taxon>
        <taxon>Chitinophagia</taxon>
        <taxon>Chitinophagales</taxon>
        <taxon>Chitinophagaceae</taxon>
        <taxon>Parasediminibacterium</taxon>
    </lineage>
</organism>
<evidence type="ECO:0000256" key="1">
    <source>
        <dbReference type="SAM" id="SignalP"/>
    </source>
</evidence>
<keyword evidence="1" id="KW-0732">Signal</keyword>
<feature type="domain" description="GP-PDE" evidence="2">
    <location>
        <begin position="89"/>
        <end position="139"/>
    </location>
</feature>
<dbReference type="RefSeq" id="WP_379013001.1">
    <property type="nucleotide sequence ID" value="NZ_JBHSDC010000008.1"/>
</dbReference>
<dbReference type="SUPFAM" id="SSF50998">
    <property type="entry name" value="Quinoprotein alcohol dehydrogenase-like"/>
    <property type="match status" value="1"/>
</dbReference>
<dbReference type="InterPro" id="IPR030395">
    <property type="entry name" value="GP_PDE_dom"/>
</dbReference>
<reference evidence="5" key="1">
    <citation type="journal article" date="2019" name="Int. J. Syst. Evol. Microbiol.">
        <title>The Global Catalogue of Microorganisms (GCM) 10K type strain sequencing project: providing services to taxonomists for standard genome sequencing and annotation.</title>
        <authorList>
            <consortium name="The Broad Institute Genomics Platform"/>
            <consortium name="The Broad Institute Genome Sequencing Center for Infectious Disease"/>
            <person name="Wu L."/>
            <person name="Ma J."/>
        </authorList>
    </citation>
    <scope>NUCLEOTIDE SEQUENCE [LARGE SCALE GENOMIC DNA]</scope>
    <source>
        <strain evidence="5">CECT 8010</strain>
    </source>
</reference>
<accession>A0ABV8PWI3</accession>
<dbReference type="Pfam" id="PF18962">
    <property type="entry name" value="Por_Secre_tail"/>
    <property type="match status" value="1"/>
</dbReference>
<dbReference type="Pfam" id="PF03009">
    <property type="entry name" value="GDPD"/>
    <property type="match status" value="1"/>
</dbReference>
<evidence type="ECO:0000313" key="5">
    <source>
        <dbReference type="Proteomes" id="UP001595906"/>
    </source>
</evidence>
<keyword evidence="5" id="KW-1185">Reference proteome</keyword>
<evidence type="ECO:0000259" key="3">
    <source>
        <dbReference type="Pfam" id="PF18962"/>
    </source>
</evidence>
<dbReference type="EMBL" id="JBHSDC010000008">
    <property type="protein sequence ID" value="MFC4231503.1"/>
    <property type="molecule type" value="Genomic_DNA"/>
</dbReference>